<keyword evidence="3" id="KW-0479">Metal-binding</keyword>
<evidence type="ECO:0000256" key="10">
    <source>
        <dbReference type="SAM" id="SignalP"/>
    </source>
</evidence>
<dbReference type="EMBL" id="JADOUF010000001">
    <property type="protein sequence ID" value="MBG6137914.1"/>
    <property type="molecule type" value="Genomic_DNA"/>
</dbReference>
<keyword evidence="6" id="KW-0862">Zinc</keyword>
<evidence type="ECO:0000256" key="4">
    <source>
        <dbReference type="ARBA" id="ARBA00022729"/>
    </source>
</evidence>
<evidence type="ECO:0000259" key="11">
    <source>
        <dbReference type="SMART" id="SM00736"/>
    </source>
</evidence>
<keyword evidence="13" id="KW-1185">Reference proteome</keyword>
<evidence type="ECO:0000256" key="8">
    <source>
        <dbReference type="PIRSR" id="PIRSR623612-1"/>
    </source>
</evidence>
<evidence type="ECO:0000256" key="3">
    <source>
        <dbReference type="ARBA" id="ARBA00022723"/>
    </source>
</evidence>
<dbReference type="Gene3D" id="2.60.40.10">
    <property type="entry name" value="Immunoglobulins"/>
    <property type="match status" value="1"/>
</dbReference>
<evidence type="ECO:0000313" key="13">
    <source>
        <dbReference type="Proteomes" id="UP000622552"/>
    </source>
</evidence>
<dbReference type="Pfam" id="PF07504">
    <property type="entry name" value="FTP"/>
    <property type="match status" value="1"/>
</dbReference>
<proteinExistence type="inferred from homology"/>
<dbReference type="Proteomes" id="UP000622552">
    <property type="component" value="Unassembled WGS sequence"/>
</dbReference>
<dbReference type="InterPro" id="IPR050728">
    <property type="entry name" value="Zinc_Metalloprotease_M4"/>
</dbReference>
<dbReference type="PANTHER" id="PTHR33794:SF1">
    <property type="entry name" value="BACILLOLYSIN"/>
    <property type="match status" value="1"/>
</dbReference>
<dbReference type="Pfam" id="PF01447">
    <property type="entry name" value="Peptidase_M4"/>
    <property type="match status" value="1"/>
</dbReference>
<dbReference type="InterPro" id="IPR013783">
    <property type="entry name" value="Ig-like_fold"/>
</dbReference>
<dbReference type="GO" id="GO:0005509">
    <property type="term" value="F:calcium ion binding"/>
    <property type="evidence" value="ECO:0007669"/>
    <property type="project" value="InterPro"/>
</dbReference>
<sequence>MVPFDPKRAVKAGAGLALVAGLLGLPAVAATASTTQTAPHASPALAVADAQASLSSHGAALRATGSDAFTATGSSVDANGNRHVRFNRTFKGLPVLGGDVVVHSAANGQFSDASVGLQAPLNVSTSPKVTAQRAAELAAGGFAGKPASSSPALVVDATQESAALAWKVTVLGTASDNTPNRLTVLVDAQTGAIRNAEDTLRTFIARGKTKPGAATAVTPVATSGNGKGYQVGDVTIGVNSISGGYEMKDPNRGNGETRDALNKGDANGNTDPTVASSAAFTSTTTTFGDNTLNNRATVGVDAHFGIAATWDYYKNVIGRNGIKNDGVGVISYVHYYVNYGNAGWSDTCSCMIYGDGDVGSKPFTELDVAGHEMSHGVAAATAALGYSGDVGGINEANSDIMGTEVEFNANIPGDVPDYLIGEKIDINANGTPLRYMDKPSKDGRGSVDCWTTSTKNLDPHYSSGVGNHWYFLASQGSGASTVNGVSYNSPVCNSAPAVTGIGHTTAAKIWYRALSTYMTSTETYPMARKDTIKAANDLYGTGNGAECAGVKAAWLAVGVAVQTGEAACATGGTGTNTVTVTNPGAKTGTVGTAASLQISATDSASGATLTYSATGLPTGLSIASTTGLISGTPTTAGSYNVVVTVKDQTNASGTASFTWTINGTGGGCTAAQKVANGGFESGAASWTASSGVIDNGTSQPAHAGSYKAWLNGYGSSHTDTLTQSVTVPAGCSTYTLSFYVHIDTAETGTTAYDKLTVKVGTTTLATYSNANAAAGYVLKSFNLSAFAGQTVTLSFTGVEDSSLKTSFVIDDVALNVA</sequence>
<keyword evidence="2" id="KW-0645">Protease</keyword>
<evidence type="ECO:0000256" key="5">
    <source>
        <dbReference type="ARBA" id="ARBA00022801"/>
    </source>
</evidence>
<feature type="active site" evidence="8">
    <location>
        <position position="372"/>
    </location>
</feature>
<dbReference type="SUPFAM" id="SSF49313">
    <property type="entry name" value="Cadherin-like"/>
    <property type="match status" value="1"/>
</dbReference>
<dbReference type="SMART" id="SM00736">
    <property type="entry name" value="CADG"/>
    <property type="match status" value="1"/>
</dbReference>
<dbReference type="InterPro" id="IPR015919">
    <property type="entry name" value="Cadherin-like_sf"/>
</dbReference>
<dbReference type="GO" id="GO:0004222">
    <property type="term" value="F:metalloendopeptidase activity"/>
    <property type="evidence" value="ECO:0007669"/>
    <property type="project" value="InterPro"/>
</dbReference>
<evidence type="ECO:0000256" key="1">
    <source>
        <dbReference type="ARBA" id="ARBA00009388"/>
    </source>
</evidence>
<dbReference type="CDD" id="cd09597">
    <property type="entry name" value="M4_TLP"/>
    <property type="match status" value="1"/>
</dbReference>
<feature type="chain" id="PRO_5039686147" evidence="10">
    <location>
        <begin position="30"/>
        <end position="817"/>
    </location>
</feature>
<reference evidence="12" key="1">
    <citation type="submission" date="2020-11" db="EMBL/GenBank/DDBJ databases">
        <title>Sequencing the genomes of 1000 actinobacteria strains.</title>
        <authorList>
            <person name="Klenk H.-P."/>
        </authorList>
    </citation>
    <scope>NUCLEOTIDE SEQUENCE</scope>
    <source>
        <strain evidence="12">DSM 45356</strain>
    </source>
</reference>
<organism evidence="12 13">
    <name type="scientific">Longispora fulva</name>
    <dbReference type="NCBI Taxonomy" id="619741"/>
    <lineage>
        <taxon>Bacteria</taxon>
        <taxon>Bacillati</taxon>
        <taxon>Actinomycetota</taxon>
        <taxon>Actinomycetes</taxon>
        <taxon>Micromonosporales</taxon>
        <taxon>Micromonosporaceae</taxon>
        <taxon>Longispora</taxon>
    </lineage>
</organism>
<feature type="signal peptide" evidence="10">
    <location>
        <begin position="1"/>
        <end position="29"/>
    </location>
</feature>
<dbReference type="GO" id="GO:0016020">
    <property type="term" value="C:membrane"/>
    <property type="evidence" value="ECO:0007669"/>
    <property type="project" value="InterPro"/>
</dbReference>
<dbReference type="GO" id="GO:0006508">
    <property type="term" value="P:proteolysis"/>
    <property type="evidence" value="ECO:0007669"/>
    <property type="project" value="UniProtKB-KW"/>
</dbReference>
<dbReference type="InterPro" id="IPR006644">
    <property type="entry name" value="Cadg"/>
</dbReference>
<comment type="caution">
    <text evidence="12">The sequence shown here is derived from an EMBL/GenBank/DDBJ whole genome shotgun (WGS) entry which is preliminary data.</text>
</comment>
<dbReference type="InterPro" id="IPR023612">
    <property type="entry name" value="Peptidase_M4"/>
</dbReference>
<protein>
    <submittedName>
        <fullName evidence="12">Zn-dependent metalloprotease</fullName>
    </submittedName>
</protein>
<evidence type="ECO:0000313" key="12">
    <source>
        <dbReference type="EMBL" id="MBG6137914.1"/>
    </source>
</evidence>
<evidence type="ECO:0000256" key="7">
    <source>
        <dbReference type="ARBA" id="ARBA00023049"/>
    </source>
</evidence>
<dbReference type="InterPro" id="IPR027268">
    <property type="entry name" value="Peptidase_M4/M1_CTD_sf"/>
</dbReference>
<dbReference type="AlphaFoldDB" id="A0A8J7KKC5"/>
<comment type="similarity">
    <text evidence="1">Belongs to the peptidase M4 family.</text>
</comment>
<keyword evidence="4 10" id="KW-0732">Signal</keyword>
<feature type="domain" description="Dystroglycan-type cadherin-like" evidence="11">
    <location>
        <begin position="578"/>
        <end position="668"/>
    </location>
</feature>
<evidence type="ECO:0000256" key="6">
    <source>
        <dbReference type="ARBA" id="ARBA00022833"/>
    </source>
</evidence>
<keyword evidence="7 12" id="KW-0482">Metalloprotease</keyword>
<keyword evidence="5" id="KW-0378">Hydrolase</keyword>
<dbReference type="RefSeq" id="WP_197004724.1">
    <property type="nucleotide sequence ID" value="NZ_BONS01000017.1"/>
</dbReference>
<evidence type="ECO:0000256" key="2">
    <source>
        <dbReference type="ARBA" id="ARBA00022670"/>
    </source>
</evidence>
<evidence type="ECO:0000256" key="9">
    <source>
        <dbReference type="SAM" id="MobiDB-lite"/>
    </source>
</evidence>
<feature type="active site" description="Proton donor" evidence="8">
    <location>
        <position position="460"/>
    </location>
</feature>
<accession>A0A8J7KKC5</accession>
<dbReference type="PRINTS" id="PR00730">
    <property type="entry name" value="THERMOLYSIN"/>
</dbReference>
<dbReference type="GO" id="GO:0005975">
    <property type="term" value="P:carbohydrate metabolic process"/>
    <property type="evidence" value="ECO:0007669"/>
    <property type="project" value="UniProtKB-ARBA"/>
</dbReference>
<dbReference type="Gene3D" id="1.10.390.10">
    <property type="entry name" value="Neutral Protease Domain 2"/>
    <property type="match status" value="1"/>
</dbReference>
<dbReference type="Gene3D" id="3.10.170.10">
    <property type="match status" value="1"/>
</dbReference>
<dbReference type="Pfam" id="PF05345">
    <property type="entry name" value="He_PIG"/>
    <property type="match status" value="1"/>
</dbReference>
<dbReference type="InterPro" id="IPR011096">
    <property type="entry name" value="FTP_domain"/>
</dbReference>
<dbReference type="PANTHER" id="PTHR33794">
    <property type="entry name" value="BACILLOLYSIN"/>
    <property type="match status" value="1"/>
</dbReference>
<name>A0A8J7KKC5_9ACTN</name>
<dbReference type="Gene3D" id="2.60.120.260">
    <property type="entry name" value="Galactose-binding domain-like"/>
    <property type="match status" value="1"/>
</dbReference>
<dbReference type="SUPFAM" id="SSF55486">
    <property type="entry name" value="Metalloproteases ('zincins'), catalytic domain"/>
    <property type="match status" value="1"/>
</dbReference>
<dbReference type="Gene3D" id="3.10.450.490">
    <property type="match status" value="1"/>
</dbReference>
<gene>
    <name evidence="12" type="ORF">IW245_004108</name>
</gene>
<dbReference type="InterPro" id="IPR001570">
    <property type="entry name" value="Peptidase_M4_C_domain"/>
</dbReference>
<feature type="compositionally biased region" description="Basic and acidic residues" evidence="9">
    <location>
        <begin position="246"/>
        <end position="262"/>
    </location>
</feature>
<dbReference type="Pfam" id="PF02868">
    <property type="entry name" value="Peptidase_M4_C"/>
    <property type="match status" value="1"/>
</dbReference>
<dbReference type="InterPro" id="IPR013856">
    <property type="entry name" value="Peptidase_M4_domain"/>
</dbReference>
<feature type="region of interest" description="Disordered" evidence="9">
    <location>
        <begin position="245"/>
        <end position="276"/>
    </location>
</feature>